<evidence type="ECO:0008006" key="3">
    <source>
        <dbReference type="Google" id="ProtNLM"/>
    </source>
</evidence>
<reference evidence="1 2" key="1">
    <citation type="journal article" date="2021" name="bioRxiv">
        <title>Unraveling nitrogen, sulfur and carbon metabolic pathways and microbial community transcriptional responses to substrate deprivation and toxicity stresses in a bioreactor mimicking anoxic brackish coastal sediment conditions.</title>
        <authorList>
            <person name="Martins P.D."/>
            <person name="Echeveste M.J."/>
            <person name="Arshad A."/>
            <person name="Kurth J."/>
            <person name="Ouboter H."/>
            <person name="Jetten M.S.M."/>
            <person name="Welte C.U."/>
        </authorList>
    </citation>
    <scope>NUCLEOTIDE SEQUENCE [LARGE SCALE GENOMIC DNA]</scope>
    <source>
        <strain evidence="1">MAG_38</strain>
    </source>
</reference>
<organism evidence="1 2">
    <name type="scientific">Candidatus Methylomirabilis tolerans</name>
    <dbReference type="NCBI Taxonomy" id="3123416"/>
    <lineage>
        <taxon>Bacteria</taxon>
        <taxon>Candidatus Methylomirabilota</taxon>
        <taxon>Candidatus Methylomirabilia</taxon>
        <taxon>Candidatus Methylomirabilales</taxon>
        <taxon>Candidatus Methylomirabilaceae</taxon>
        <taxon>Candidatus Methylomirabilis</taxon>
    </lineage>
</organism>
<sequence>MIGKVPIFIGAVLGLIFMAGCAKHDIHLKTVKVSSSAVYCIFDSSCTVTVTDSSTTSIPMKAGGMAFLESRTFVGKPGTPASGLYGYEYRIDLEKAVETMVDVEGVATKHIPCLLSMTLEFGPIVDTLDYDGDGTAGDLIYVITSGGPGKIGLEHVHGLGNKIALDFDSPVCVGASGSRGNSTYFFGLVSAHPPKSVTATVKETAGLTAAVPSKFENYPRYDVLVRAPQIGATHDPDRPGSP</sequence>
<proteinExistence type="predicted"/>
<name>A0AAJ1ERP0_9BACT</name>
<comment type="caution">
    <text evidence="1">The sequence shown here is derived from an EMBL/GenBank/DDBJ whole genome shotgun (WGS) entry which is preliminary data.</text>
</comment>
<dbReference type="EMBL" id="JAIOIU010000003">
    <property type="protein sequence ID" value="MBZ0158549.1"/>
    <property type="molecule type" value="Genomic_DNA"/>
</dbReference>
<dbReference type="Proteomes" id="UP001197609">
    <property type="component" value="Unassembled WGS sequence"/>
</dbReference>
<dbReference type="PROSITE" id="PS51257">
    <property type="entry name" value="PROKAR_LIPOPROTEIN"/>
    <property type="match status" value="1"/>
</dbReference>
<protein>
    <recommendedName>
        <fullName evidence="3">Lipoprotein</fullName>
    </recommendedName>
</protein>
<accession>A0AAJ1ERP0</accession>
<evidence type="ECO:0000313" key="1">
    <source>
        <dbReference type="EMBL" id="MBZ0158549.1"/>
    </source>
</evidence>
<evidence type="ECO:0000313" key="2">
    <source>
        <dbReference type="Proteomes" id="UP001197609"/>
    </source>
</evidence>
<dbReference type="AlphaFoldDB" id="A0AAJ1ERP0"/>
<gene>
    <name evidence="1" type="ORF">K8G79_00110</name>
</gene>